<dbReference type="PROSITE" id="PS50297">
    <property type="entry name" value="ANK_REP_REGION"/>
    <property type="match status" value="1"/>
</dbReference>
<proteinExistence type="predicted"/>
<keyword evidence="1" id="KW-0040">ANK repeat</keyword>
<evidence type="ECO:0008006" key="4">
    <source>
        <dbReference type="Google" id="ProtNLM"/>
    </source>
</evidence>
<gene>
    <name evidence="2" type="ORF">PCOR1329_LOCUS54424</name>
</gene>
<dbReference type="EMBL" id="CAUYUJ010016649">
    <property type="protein sequence ID" value="CAK0867499.1"/>
    <property type="molecule type" value="Genomic_DNA"/>
</dbReference>
<feature type="repeat" description="ANK" evidence="1">
    <location>
        <begin position="86"/>
        <end position="110"/>
    </location>
</feature>
<dbReference type="PROSITE" id="PS50088">
    <property type="entry name" value="ANK_REPEAT"/>
    <property type="match status" value="1"/>
</dbReference>
<keyword evidence="3" id="KW-1185">Reference proteome</keyword>
<comment type="caution">
    <text evidence="2">The sequence shown here is derived from an EMBL/GenBank/DDBJ whole genome shotgun (WGS) entry which is preliminary data.</text>
</comment>
<dbReference type="InterPro" id="IPR002110">
    <property type="entry name" value="Ankyrin_rpt"/>
</dbReference>
<evidence type="ECO:0000313" key="2">
    <source>
        <dbReference type="EMBL" id="CAK0867499.1"/>
    </source>
</evidence>
<name>A0ABN9V3V3_9DINO</name>
<accession>A0ABN9V3V3</accession>
<dbReference type="InterPro" id="IPR036770">
    <property type="entry name" value="Ankyrin_rpt-contain_sf"/>
</dbReference>
<sequence length="154" mass="15726">MGLVCSCFDGLIGDSSSTEGKSRFVNGMLASPHPPPGQPGFDAAKLKAYIGATADLYAAAQAGDADACKIALAAGAEPGKPNHWKGNTTPLHAAAAAGSSIVCNLLLDAGGKGTWVEAVTGDWDGHSGETALVVAERYQRQDVADLFRSRGLAR</sequence>
<dbReference type="Proteomes" id="UP001189429">
    <property type="component" value="Unassembled WGS sequence"/>
</dbReference>
<dbReference type="Pfam" id="PF12796">
    <property type="entry name" value="Ank_2"/>
    <property type="match status" value="1"/>
</dbReference>
<evidence type="ECO:0000256" key="1">
    <source>
        <dbReference type="PROSITE-ProRule" id="PRU00023"/>
    </source>
</evidence>
<dbReference type="Gene3D" id="1.25.40.20">
    <property type="entry name" value="Ankyrin repeat-containing domain"/>
    <property type="match status" value="1"/>
</dbReference>
<dbReference type="SUPFAM" id="SSF48403">
    <property type="entry name" value="Ankyrin repeat"/>
    <property type="match status" value="1"/>
</dbReference>
<organism evidence="2 3">
    <name type="scientific">Prorocentrum cordatum</name>
    <dbReference type="NCBI Taxonomy" id="2364126"/>
    <lineage>
        <taxon>Eukaryota</taxon>
        <taxon>Sar</taxon>
        <taxon>Alveolata</taxon>
        <taxon>Dinophyceae</taxon>
        <taxon>Prorocentrales</taxon>
        <taxon>Prorocentraceae</taxon>
        <taxon>Prorocentrum</taxon>
    </lineage>
</organism>
<protein>
    <recommendedName>
        <fullName evidence="4">Ankyrin repeat domain-containing protein</fullName>
    </recommendedName>
</protein>
<evidence type="ECO:0000313" key="3">
    <source>
        <dbReference type="Proteomes" id="UP001189429"/>
    </source>
</evidence>
<reference evidence="2" key="1">
    <citation type="submission" date="2023-10" db="EMBL/GenBank/DDBJ databases">
        <authorList>
            <person name="Chen Y."/>
            <person name="Shah S."/>
            <person name="Dougan E. K."/>
            <person name="Thang M."/>
            <person name="Chan C."/>
        </authorList>
    </citation>
    <scope>NUCLEOTIDE SEQUENCE [LARGE SCALE GENOMIC DNA]</scope>
</reference>